<evidence type="ECO:0008006" key="3">
    <source>
        <dbReference type="Google" id="ProtNLM"/>
    </source>
</evidence>
<dbReference type="InterPro" id="IPR021815">
    <property type="entry name" value="TsiV"/>
</dbReference>
<dbReference type="Pfam" id="PF11876">
    <property type="entry name" value="TsiV"/>
    <property type="match status" value="1"/>
</dbReference>
<dbReference type="Proteomes" id="UP000379480">
    <property type="component" value="Unassembled WGS sequence"/>
</dbReference>
<accession>A0A5E7EJD0</accession>
<proteinExistence type="predicted"/>
<dbReference type="OrthoDB" id="8986326at2"/>
<dbReference type="AlphaFoldDB" id="A0A5E7EJD0"/>
<dbReference type="RefSeq" id="WP_150806010.1">
    <property type="nucleotide sequence ID" value="NZ_CABVHY010000026.1"/>
</dbReference>
<evidence type="ECO:0000313" key="2">
    <source>
        <dbReference type="Proteomes" id="UP000379480"/>
    </source>
</evidence>
<name>A0A5E7EJD0_PSEFL</name>
<evidence type="ECO:0000313" key="1">
    <source>
        <dbReference type="EMBL" id="VVO27221.1"/>
    </source>
</evidence>
<dbReference type="EMBL" id="CABVHY010000026">
    <property type="protein sequence ID" value="VVO27221.1"/>
    <property type="molecule type" value="Genomic_DNA"/>
</dbReference>
<gene>
    <name evidence="1" type="ORF">PS723_04698</name>
</gene>
<reference evidence="1 2" key="1">
    <citation type="submission" date="2019-09" db="EMBL/GenBank/DDBJ databases">
        <authorList>
            <person name="Chandra G."/>
            <person name="Truman W A."/>
        </authorList>
    </citation>
    <scope>NUCLEOTIDE SEQUENCE [LARGE SCALE GENOMIC DNA]</scope>
    <source>
        <strain evidence="1">PS723</strain>
    </source>
</reference>
<organism evidence="1 2">
    <name type="scientific">Pseudomonas fluorescens</name>
    <dbReference type="NCBI Taxonomy" id="294"/>
    <lineage>
        <taxon>Bacteria</taxon>
        <taxon>Pseudomonadati</taxon>
        <taxon>Pseudomonadota</taxon>
        <taxon>Gammaproteobacteria</taxon>
        <taxon>Pseudomonadales</taxon>
        <taxon>Pseudomonadaceae</taxon>
        <taxon>Pseudomonas</taxon>
    </lineage>
</organism>
<sequence>MQDDFDIASEMARLPWAMEIPGSLLMKGGPQDYIGAALCIRGTLYFKDAHTKGVREELCKCFNEFLKLAGDSLVWLWREDPPEGKNLIPYGKAKPLPDMMNKMDEDDHLSFYYTSGGKPEDASPWLFSIYGQRGWKAKMGDNLSVLEFSVPIIFFEQHRIDFIRLFVSSARFLRAEQGYAGYALNLSVTKRDNNEPTEAFMSEQMPGLDVGTAALLANRPEFKGSKIKTVSWLTVIHESRLVQIGNLAFLHRNLPSSHFAIYDYEVGYVVQAGASPSLIGDSEHPAPATYVLVDHLLSCLRYETVGSLHGGSHDGEIRLTGWSADQWLKRFDISPFGLRDLRNRISTVQPLTANDVLDNRLT</sequence>
<protein>
    <recommendedName>
        <fullName evidence="3">DUF3396 domain-containing protein</fullName>
    </recommendedName>
</protein>